<feature type="transmembrane region" description="Helical" evidence="1">
    <location>
        <begin position="185"/>
        <end position="207"/>
    </location>
</feature>
<dbReference type="PANTHER" id="PTHR24002">
    <property type="entry name" value="SOLUTE CARRIER FAMILY 22 MEMBER 18"/>
    <property type="match status" value="1"/>
</dbReference>
<feature type="transmembrane region" description="Helical" evidence="1">
    <location>
        <begin position="70"/>
        <end position="97"/>
    </location>
</feature>
<feature type="transmembrane region" description="Helical" evidence="1">
    <location>
        <begin position="306"/>
        <end position="325"/>
    </location>
</feature>
<dbReference type="InParanoid" id="A0A194RSA5"/>
<dbReference type="InterPro" id="IPR011701">
    <property type="entry name" value="MFS"/>
</dbReference>
<dbReference type="Pfam" id="PF07690">
    <property type="entry name" value="MFS_1"/>
    <property type="match status" value="2"/>
</dbReference>
<dbReference type="EMBL" id="KQ459984">
    <property type="protein sequence ID" value="KPJ18951.1"/>
    <property type="molecule type" value="Genomic_DNA"/>
</dbReference>
<evidence type="ECO:0000256" key="1">
    <source>
        <dbReference type="SAM" id="Phobius"/>
    </source>
</evidence>
<gene>
    <name evidence="2" type="ORF">RR48_12462</name>
</gene>
<dbReference type="SUPFAM" id="SSF103473">
    <property type="entry name" value="MFS general substrate transporter"/>
    <property type="match status" value="1"/>
</dbReference>
<keyword evidence="3" id="KW-1185">Reference proteome</keyword>
<feature type="transmembrane region" description="Helical" evidence="1">
    <location>
        <begin position="243"/>
        <end position="266"/>
    </location>
</feature>
<organism evidence="2 3">
    <name type="scientific">Papilio machaon</name>
    <name type="common">Old World swallowtail butterfly</name>
    <dbReference type="NCBI Taxonomy" id="76193"/>
    <lineage>
        <taxon>Eukaryota</taxon>
        <taxon>Metazoa</taxon>
        <taxon>Ecdysozoa</taxon>
        <taxon>Arthropoda</taxon>
        <taxon>Hexapoda</taxon>
        <taxon>Insecta</taxon>
        <taxon>Pterygota</taxon>
        <taxon>Neoptera</taxon>
        <taxon>Endopterygota</taxon>
        <taxon>Lepidoptera</taxon>
        <taxon>Glossata</taxon>
        <taxon>Ditrysia</taxon>
        <taxon>Papilionoidea</taxon>
        <taxon>Papilionidae</taxon>
        <taxon>Papilioninae</taxon>
        <taxon>Papilio</taxon>
    </lineage>
</organism>
<feature type="transmembrane region" description="Helical" evidence="1">
    <location>
        <begin position="6"/>
        <end position="26"/>
    </location>
</feature>
<proteinExistence type="predicted"/>
<dbReference type="AlphaFoldDB" id="A0A194RSA5"/>
<feature type="transmembrane region" description="Helical" evidence="1">
    <location>
        <begin position="278"/>
        <end position="300"/>
    </location>
</feature>
<keyword evidence="1" id="KW-1133">Transmembrane helix</keyword>
<evidence type="ECO:0000313" key="2">
    <source>
        <dbReference type="EMBL" id="KPJ18951.1"/>
    </source>
</evidence>
<protein>
    <submittedName>
        <fullName evidence="2">Major facilitator superfamily domain-containing protein 9</fullName>
    </submittedName>
</protein>
<dbReference type="GO" id="GO:0005635">
    <property type="term" value="C:nuclear envelope"/>
    <property type="evidence" value="ECO:0007669"/>
    <property type="project" value="TreeGrafter"/>
</dbReference>
<dbReference type="KEGG" id="pmac:106720570"/>
<keyword evidence="1" id="KW-0812">Transmembrane</keyword>
<feature type="transmembrane region" description="Helical" evidence="1">
    <location>
        <begin position="154"/>
        <end position="173"/>
    </location>
</feature>
<dbReference type="STRING" id="76193.A0A194RSA5"/>
<evidence type="ECO:0000313" key="3">
    <source>
        <dbReference type="Proteomes" id="UP000053240"/>
    </source>
</evidence>
<dbReference type="Proteomes" id="UP000053240">
    <property type="component" value="Unassembled WGS sequence"/>
</dbReference>
<keyword evidence="1" id="KW-0472">Membrane</keyword>
<sequence length="334" mass="36650">MDLSIFLLQFVAFLDLLAVGLIVPLVPNHIRQLGGNHIYVGLLGSIYSGFQLGSGPLIGSLSDLKGRRTILMLTLLLCAGVYTIMGFISSIAVILILRGMLGLVYFLPATNKKTTKETKSKAEQDSVLDKIITSSKQSVVELSKIPWAEYWDVFLLKALISFAMAVYFSNYSLYLKTIYELSPKYIGYVISIQGVISSVSSFFIGYINKFYSYDIDYSVRNLHMFILVGVSLMGMILATNVYMFIVCLLPLAVGSAVGRLVSLEMVLTRCKGKHRGTLIGATNSVTSLSGVIAPMVAGFIGQYFGVAYGLYASLFATLLGVALSYQYRRKNKVD</sequence>
<reference evidence="2 3" key="1">
    <citation type="journal article" date="2015" name="Nat. Commun.">
        <title>Outbred genome sequencing and CRISPR/Cas9 gene editing in butterflies.</title>
        <authorList>
            <person name="Li X."/>
            <person name="Fan D."/>
            <person name="Zhang W."/>
            <person name="Liu G."/>
            <person name="Zhang L."/>
            <person name="Zhao L."/>
            <person name="Fang X."/>
            <person name="Chen L."/>
            <person name="Dong Y."/>
            <person name="Chen Y."/>
            <person name="Ding Y."/>
            <person name="Zhao R."/>
            <person name="Feng M."/>
            <person name="Zhu Y."/>
            <person name="Feng Y."/>
            <person name="Jiang X."/>
            <person name="Zhu D."/>
            <person name="Xiang H."/>
            <person name="Feng X."/>
            <person name="Li S."/>
            <person name="Wang J."/>
            <person name="Zhang G."/>
            <person name="Kronforst M.R."/>
            <person name="Wang W."/>
        </authorList>
    </citation>
    <scope>NUCLEOTIDE SEQUENCE [LARGE SCALE GENOMIC DNA]</scope>
    <source>
        <strain evidence="2">Ya'a_city_454_Pm</strain>
        <tissue evidence="2">Whole body</tissue>
    </source>
</reference>
<accession>A0A194RSA5</accession>
<name>A0A194RSA5_PAPMA</name>
<dbReference type="InterPro" id="IPR036259">
    <property type="entry name" value="MFS_trans_sf"/>
</dbReference>
<feature type="transmembrane region" description="Helical" evidence="1">
    <location>
        <begin position="38"/>
        <end position="58"/>
    </location>
</feature>
<dbReference type="Gene3D" id="1.20.1250.20">
    <property type="entry name" value="MFS general substrate transporter like domains"/>
    <property type="match status" value="2"/>
</dbReference>
<dbReference type="PANTHER" id="PTHR24002:SF3">
    <property type="entry name" value="SOLUTE CARRIER FAMILY 22 MEMBER 18"/>
    <property type="match status" value="1"/>
</dbReference>
<feature type="transmembrane region" description="Helical" evidence="1">
    <location>
        <begin position="219"/>
        <end position="237"/>
    </location>
</feature>
<dbReference type="GO" id="GO:0022857">
    <property type="term" value="F:transmembrane transporter activity"/>
    <property type="evidence" value="ECO:0007669"/>
    <property type="project" value="InterPro"/>
</dbReference>